<accession>A0A6L5Y7M0</accession>
<dbReference type="SUPFAM" id="SSF46785">
    <property type="entry name" value="Winged helix' DNA-binding domain"/>
    <property type="match status" value="1"/>
</dbReference>
<dbReference type="InterPro" id="IPR012318">
    <property type="entry name" value="HTH_CRP"/>
</dbReference>
<dbReference type="GO" id="GO:0003677">
    <property type="term" value="F:DNA binding"/>
    <property type="evidence" value="ECO:0007669"/>
    <property type="project" value="UniProtKB-KW"/>
</dbReference>
<proteinExistence type="predicted"/>
<evidence type="ECO:0000256" key="1">
    <source>
        <dbReference type="ARBA" id="ARBA00023015"/>
    </source>
</evidence>
<dbReference type="AlphaFoldDB" id="A0A6L5Y7M0"/>
<evidence type="ECO:0000256" key="3">
    <source>
        <dbReference type="ARBA" id="ARBA00023163"/>
    </source>
</evidence>
<dbReference type="Gene3D" id="1.10.10.10">
    <property type="entry name" value="Winged helix-like DNA-binding domain superfamily/Winged helix DNA-binding domain"/>
    <property type="match status" value="1"/>
</dbReference>
<sequence length="252" mass="28606">MNEVQTELRRLPFWDRLSEEEQNRIRRASTIRVCEKGSVLRAMEGECLGFIAVIAGDLRAHMMSEEGREITLYHIRTGECDVLTASCIMYQITFETQVSVEEDSRILIIPTSVLSRLKEENIYVRSFIYELLTDRFSDVMWTIQQILFYGIDQRIAAFLTDAAKQRGTGVRSDVPKQICPVKASGVDGQGGETFPEIRVTHEQIAREINTAREVVARVVRRMAEDGLLQTGRGKIVITDPNGLRALAGELRR</sequence>
<organism evidence="5 6">
    <name type="scientific">Hornefia butyriciproducens</name>
    <dbReference type="NCBI Taxonomy" id="2652293"/>
    <lineage>
        <taxon>Bacteria</taxon>
        <taxon>Bacillati</taxon>
        <taxon>Bacillota</taxon>
        <taxon>Clostridia</taxon>
        <taxon>Peptostreptococcales</taxon>
        <taxon>Anaerovoracaceae</taxon>
        <taxon>Hornefia</taxon>
    </lineage>
</organism>
<comment type="caution">
    <text evidence="5">The sequence shown here is derived from an EMBL/GenBank/DDBJ whole genome shotgun (WGS) entry which is preliminary data.</text>
</comment>
<evidence type="ECO:0000313" key="6">
    <source>
        <dbReference type="Proteomes" id="UP000474676"/>
    </source>
</evidence>
<evidence type="ECO:0000259" key="4">
    <source>
        <dbReference type="SMART" id="SM00419"/>
    </source>
</evidence>
<name>A0A6L5Y7M0_9FIRM</name>
<gene>
    <name evidence="5" type="ORF">FYJ64_06005</name>
</gene>
<dbReference type="InterPro" id="IPR036390">
    <property type="entry name" value="WH_DNA-bd_sf"/>
</dbReference>
<dbReference type="Proteomes" id="UP000474676">
    <property type="component" value="Unassembled WGS sequence"/>
</dbReference>
<dbReference type="RefSeq" id="WP_154574305.1">
    <property type="nucleotide sequence ID" value="NZ_JAXDTB010000016.1"/>
</dbReference>
<dbReference type="InterPro" id="IPR018490">
    <property type="entry name" value="cNMP-bd_dom_sf"/>
</dbReference>
<keyword evidence="2" id="KW-0238">DNA-binding</keyword>
<dbReference type="EMBL" id="VUMZ01000004">
    <property type="protein sequence ID" value="MST51867.1"/>
    <property type="molecule type" value="Genomic_DNA"/>
</dbReference>
<keyword evidence="3" id="KW-0804">Transcription</keyword>
<keyword evidence="6" id="KW-1185">Reference proteome</keyword>
<dbReference type="SUPFAM" id="SSF51206">
    <property type="entry name" value="cAMP-binding domain-like"/>
    <property type="match status" value="1"/>
</dbReference>
<dbReference type="InterPro" id="IPR036388">
    <property type="entry name" value="WH-like_DNA-bd_sf"/>
</dbReference>
<protein>
    <submittedName>
        <fullName evidence="5">Crp/Fnr family transcriptional regulator</fullName>
    </submittedName>
</protein>
<evidence type="ECO:0000313" key="5">
    <source>
        <dbReference type="EMBL" id="MST51867.1"/>
    </source>
</evidence>
<keyword evidence="1" id="KW-0805">Transcription regulation</keyword>
<feature type="domain" description="HTH crp-type" evidence="4">
    <location>
        <begin position="188"/>
        <end position="239"/>
    </location>
</feature>
<dbReference type="Gene3D" id="2.60.120.10">
    <property type="entry name" value="Jelly Rolls"/>
    <property type="match status" value="1"/>
</dbReference>
<dbReference type="GO" id="GO:0006355">
    <property type="term" value="P:regulation of DNA-templated transcription"/>
    <property type="evidence" value="ECO:0007669"/>
    <property type="project" value="InterPro"/>
</dbReference>
<dbReference type="InterPro" id="IPR014710">
    <property type="entry name" value="RmlC-like_jellyroll"/>
</dbReference>
<evidence type="ECO:0000256" key="2">
    <source>
        <dbReference type="ARBA" id="ARBA00023125"/>
    </source>
</evidence>
<dbReference type="GeneID" id="303115935"/>
<dbReference type="Pfam" id="PF13545">
    <property type="entry name" value="HTH_Crp_2"/>
    <property type="match status" value="1"/>
</dbReference>
<reference evidence="5 6" key="1">
    <citation type="submission" date="2019-08" db="EMBL/GenBank/DDBJ databases">
        <title>In-depth cultivation of the pig gut microbiome towards novel bacterial diversity and tailored functional studies.</title>
        <authorList>
            <person name="Wylensek D."/>
            <person name="Hitch T.C.A."/>
            <person name="Clavel T."/>
        </authorList>
    </citation>
    <scope>NUCLEOTIDE SEQUENCE [LARGE SCALE GENOMIC DNA]</scope>
    <source>
        <strain evidence="5 6">WCA-MUC-591-APC-3H</strain>
    </source>
</reference>
<dbReference type="SMART" id="SM00419">
    <property type="entry name" value="HTH_CRP"/>
    <property type="match status" value="1"/>
</dbReference>